<comment type="similarity">
    <text evidence="2">Belongs to the HPPK family.</text>
</comment>
<evidence type="ECO:0000256" key="1">
    <source>
        <dbReference type="ARBA" id="ARBA00005051"/>
    </source>
</evidence>
<evidence type="ECO:0000256" key="10">
    <source>
        <dbReference type="ARBA" id="ARBA00029409"/>
    </source>
</evidence>
<dbReference type="GO" id="GO:0003848">
    <property type="term" value="F:2-amino-4-hydroxy-6-hydroxymethyldihydropteridine diphosphokinase activity"/>
    <property type="evidence" value="ECO:0007669"/>
    <property type="project" value="UniProtKB-EC"/>
</dbReference>
<keyword evidence="9" id="KW-0289">Folate biosynthesis</keyword>
<evidence type="ECO:0000256" key="11">
    <source>
        <dbReference type="ARBA" id="ARBA00029766"/>
    </source>
</evidence>
<dbReference type="PANTHER" id="PTHR43071:SF1">
    <property type="entry name" value="2-AMINO-4-HYDROXY-6-HYDROXYMETHYLDIHYDROPTERIDINE PYROPHOSPHOKINASE"/>
    <property type="match status" value="1"/>
</dbReference>
<dbReference type="GO" id="GO:0005524">
    <property type="term" value="F:ATP binding"/>
    <property type="evidence" value="ECO:0007669"/>
    <property type="project" value="UniProtKB-KW"/>
</dbReference>
<comment type="pathway">
    <text evidence="1">Cofactor biosynthesis; tetrahydrofolate biosynthesis; 2-amino-4-hydroxy-6-hydroxymethyl-7,8-dihydropteridine diphosphate from 7,8-dihydroneopterin triphosphate: step 4/4.</text>
</comment>
<evidence type="ECO:0000256" key="3">
    <source>
        <dbReference type="ARBA" id="ARBA00013253"/>
    </source>
</evidence>
<evidence type="ECO:0000256" key="2">
    <source>
        <dbReference type="ARBA" id="ARBA00005810"/>
    </source>
</evidence>
<dbReference type="InterPro" id="IPR000550">
    <property type="entry name" value="Hppk"/>
</dbReference>
<dbReference type="GO" id="GO:0046656">
    <property type="term" value="P:folic acid biosynthetic process"/>
    <property type="evidence" value="ECO:0007669"/>
    <property type="project" value="UniProtKB-KW"/>
</dbReference>
<dbReference type="AlphaFoldDB" id="A0A7M1B066"/>
<dbReference type="Proteomes" id="UP000593719">
    <property type="component" value="Chromosome"/>
</dbReference>
<dbReference type="CDD" id="cd00483">
    <property type="entry name" value="HPPK"/>
    <property type="match status" value="1"/>
</dbReference>
<accession>A0A7M1B066</accession>
<evidence type="ECO:0000256" key="9">
    <source>
        <dbReference type="ARBA" id="ARBA00022909"/>
    </source>
</evidence>
<keyword evidence="15" id="KW-1185">Reference proteome</keyword>
<organism evidence="14 15">
    <name type="scientific">Sulfurimonas sediminis</name>
    <dbReference type="NCBI Taxonomy" id="2590020"/>
    <lineage>
        <taxon>Bacteria</taxon>
        <taxon>Pseudomonadati</taxon>
        <taxon>Campylobacterota</taxon>
        <taxon>Epsilonproteobacteria</taxon>
        <taxon>Campylobacterales</taxon>
        <taxon>Sulfurimonadaceae</taxon>
        <taxon>Sulfurimonas</taxon>
    </lineage>
</organism>
<evidence type="ECO:0000256" key="6">
    <source>
        <dbReference type="ARBA" id="ARBA00022741"/>
    </source>
</evidence>
<evidence type="ECO:0000256" key="7">
    <source>
        <dbReference type="ARBA" id="ARBA00022777"/>
    </source>
</evidence>
<dbReference type="GO" id="GO:0016301">
    <property type="term" value="F:kinase activity"/>
    <property type="evidence" value="ECO:0007669"/>
    <property type="project" value="UniProtKB-KW"/>
</dbReference>
<dbReference type="NCBIfam" id="TIGR01498">
    <property type="entry name" value="folK"/>
    <property type="match status" value="1"/>
</dbReference>
<evidence type="ECO:0000313" key="14">
    <source>
        <dbReference type="EMBL" id="QOP43147.1"/>
    </source>
</evidence>
<dbReference type="SUPFAM" id="SSF55083">
    <property type="entry name" value="6-hydroxymethyl-7,8-dihydropterin pyrophosphokinase, HPPK"/>
    <property type="match status" value="1"/>
</dbReference>
<evidence type="ECO:0000256" key="4">
    <source>
        <dbReference type="ARBA" id="ARBA00016218"/>
    </source>
</evidence>
<evidence type="ECO:0000313" key="15">
    <source>
        <dbReference type="Proteomes" id="UP000593719"/>
    </source>
</evidence>
<keyword evidence="7 14" id="KW-0418">Kinase</keyword>
<dbReference type="UniPathway" id="UPA00077">
    <property type="reaction ID" value="UER00155"/>
</dbReference>
<feature type="domain" description="7,8-dihydro-6-hydroxymethylpterin-pyrophosphokinase" evidence="13">
    <location>
        <begin position="34"/>
        <end position="159"/>
    </location>
</feature>
<dbReference type="Pfam" id="PF01288">
    <property type="entry name" value="HPPK"/>
    <property type="match status" value="1"/>
</dbReference>
<comment type="function">
    <text evidence="10">Catalyzes the transfer of pyrophosphate from adenosine triphosphate (ATP) to 6-hydroxymethyl-7,8-dihydropterin, an enzymatic step in folate biosynthesis pathway.</text>
</comment>
<keyword evidence="5 14" id="KW-0808">Transferase</keyword>
<reference evidence="14 15" key="1">
    <citation type="submission" date="2019-06" db="EMBL/GenBank/DDBJ databases">
        <title>Sulfurimonas gotlandica sp. nov., a chemoautotrophic and psychrotolerant epsilonproteobacterium isolated from a pelagic redoxcline, and an emended description of the genus Sulfurimonas.</title>
        <authorList>
            <person name="Wang S."/>
            <person name="Jiang L."/>
            <person name="Shao Z."/>
        </authorList>
    </citation>
    <scope>NUCLEOTIDE SEQUENCE [LARGE SCALE GENOMIC DNA]</scope>
    <source>
        <strain evidence="14 15">S2-6</strain>
    </source>
</reference>
<gene>
    <name evidence="14" type="primary">folK</name>
    <name evidence="14" type="ORF">FJR45_03955</name>
</gene>
<keyword evidence="8" id="KW-0067">ATP-binding</keyword>
<dbReference type="Gene3D" id="3.30.70.560">
    <property type="entry name" value="7,8-Dihydro-6-hydroxymethylpterin-pyrophosphokinase HPPK"/>
    <property type="match status" value="1"/>
</dbReference>
<proteinExistence type="inferred from homology"/>
<dbReference type="KEGG" id="ssei:FJR45_03955"/>
<dbReference type="EMBL" id="CP041235">
    <property type="protein sequence ID" value="QOP43147.1"/>
    <property type="molecule type" value="Genomic_DNA"/>
</dbReference>
<dbReference type="GO" id="GO:0046654">
    <property type="term" value="P:tetrahydrofolate biosynthetic process"/>
    <property type="evidence" value="ECO:0007669"/>
    <property type="project" value="UniProtKB-UniPathway"/>
</dbReference>
<dbReference type="RefSeq" id="WP_193151452.1">
    <property type="nucleotide sequence ID" value="NZ_CP041235.1"/>
</dbReference>
<keyword evidence="6" id="KW-0547">Nucleotide-binding</keyword>
<evidence type="ECO:0000256" key="8">
    <source>
        <dbReference type="ARBA" id="ARBA00022840"/>
    </source>
</evidence>
<evidence type="ECO:0000256" key="12">
    <source>
        <dbReference type="ARBA" id="ARBA00033413"/>
    </source>
</evidence>
<dbReference type="InterPro" id="IPR035907">
    <property type="entry name" value="Hppk_sf"/>
</dbReference>
<protein>
    <recommendedName>
        <fullName evidence="4">2-amino-4-hydroxy-6-hydroxymethyldihydropteridine pyrophosphokinase</fullName>
        <ecNumber evidence="3">2.7.6.3</ecNumber>
    </recommendedName>
    <alternativeName>
        <fullName evidence="11">6-hydroxymethyl-7,8-dihydropterin pyrophosphokinase</fullName>
    </alternativeName>
    <alternativeName>
        <fullName evidence="12">7,8-dihydro-6-hydroxymethylpterin-pyrophosphokinase</fullName>
    </alternativeName>
</protein>
<evidence type="ECO:0000259" key="13">
    <source>
        <dbReference type="Pfam" id="PF01288"/>
    </source>
</evidence>
<dbReference type="PANTHER" id="PTHR43071">
    <property type="entry name" value="2-AMINO-4-HYDROXY-6-HYDROXYMETHYLDIHYDROPTERIDINE PYROPHOSPHOKINASE"/>
    <property type="match status" value="1"/>
</dbReference>
<name>A0A7M1B066_9BACT</name>
<evidence type="ECO:0000256" key="5">
    <source>
        <dbReference type="ARBA" id="ARBA00022679"/>
    </source>
</evidence>
<sequence>MYRKRKINKRLTSFYSLHFPYTAHAKSRHRYETVVGVGGNVGDVRRRFEHLLVVLQKDKRVSIVKTSLILKNPPFGYTDQDDFFNSILVLKTSMQPRVFLRFLLRLEKKFGRKRTFENAPRTLDLDIIFFDNRTIHTQDLIVPHPFYAQRESVMIPLSGVGR</sequence>
<dbReference type="EC" id="2.7.6.3" evidence="3"/>